<protein>
    <submittedName>
        <fullName evidence="6">DNA-binding IclR family transcriptional regulator</fullName>
    </submittedName>
</protein>
<dbReference type="InterPro" id="IPR036390">
    <property type="entry name" value="WH_DNA-bd_sf"/>
</dbReference>
<name>A0ABR6BNM9_9PSEU</name>
<evidence type="ECO:0000313" key="6">
    <source>
        <dbReference type="EMBL" id="MBA8928508.1"/>
    </source>
</evidence>
<sequence>MPRRTAPIVSVGARLQAILEAFTETSPLLTLSELSRRTGLPLTTTHRLVGELLTGGLLERDELGRYRVGLRMWEIGSLAPRGLGLRASALPFLGDLFDATRNHVQLAVREGTEVVYLERISARDAVHVVSRVGGRLPLHATAVGLVLLAHAEHEVREQALAAPLRRFTERTLGTAAQLRRALADVRRDGYAVCNGAVELVSLSVAAPVRDQEDNVVAALSVVVPAKGANPRALIPVVRAAARGISRALGAPSGLRLPVAARHETHVLPEHG</sequence>
<proteinExistence type="predicted"/>
<dbReference type="GO" id="GO:0003677">
    <property type="term" value="F:DNA binding"/>
    <property type="evidence" value="ECO:0007669"/>
    <property type="project" value="UniProtKB-KW"/>
</dbReference>
<dbReference type="SUPFAM" id="SSF46785">
    <property type="entry name" value="Winged helix' DNA-binding domain"/>
    <property type="match status" value="1"/>
</dbReference>
<dbReference type="PROSITE" id="PS51078">
    <property type="entry name" value="ICLR_ED"/>
    <property type="match status" value="1"/>
</dbReference>
<keyword evidence="3" id="KW-0804">Transcription</keyword>
<dbReference type="EMBL" id="JACJID010000004">
    <property type="protein sequence ID" value="MBA8928508.1"/>
    <property type="molecule type" value="Genomic_DNA"/>
</dbReference>
<dbReference type="PROSITE" id="PS51077">
    <property type="entry name" value="HTH_ICLR"/>
    <property type="match status" value="1"/>
</dbReference>
<evidence type="ECO:0000259" key="5">
    <source>
        <dbReference type="PROSITE" id="PS51078"/>
    </source>
</evidence>
<dbReference type="Gene3D" id="1.10.10.10">
    <property type="entry name" value="Winged helix-like DNA-binding domain superfamily/Winged helix DNA-binding domain"/>
    <property type="match status" value="1"/>
</dbReference>
<dbReference type="SUPFAM" id="SSF55781">
    <property type="entry name" value="GAF domain-like"/>
    <property type="match status" value="1"/>
</dbReference>
<organism evidence="6 7">
    <name type="scientific">Kutzneria viridogrisea</name>
    <dbReference type="NCBI Taxonomy" id="47990"/>
    <lineage>
        <taxon>Bacteria</taxon>
        <taxon>Bacillati</taxon>
        <taxon>Actinomycetota</taxon>
        <taxon>Actinomycetes</taxon>
        <taxon>Pseudonocardiales</taxon>
        <taxon>Pseudonocardiaceae</taxon>
        <taxon>Kutzneria</taxon>
    </lineage>
</organism>
<evidence type="ECO:0000259" key="4">
    <source>
        <dbReference type="PROSITE" id="PS51077"/>
    </source>
</evidence>
<reference evidence="6 7" key="1">
    <citation type="submission" date="2020-08" db="EMBL/GenBank/DDBJ databases">
        <title>Genomic Encyclopedia of Archaeal and Bacterial Type Strains, Phase II (KMG-II): from individual species to whole genera.</title>
        <authorList>
            <person name="Goeker M."/>
        </authorList>
    </citation>
    <scope>NUCLEOTIDE SEQUENCE [LARGE SCALE GENOMIC DNA]</scope>
    <source>
        <strain evidence="6 7">DSM 43850</strain>
    </source>
</reference>
<dbReference type="SMART" id="SM00346">
    <property type="entry name" value="HTH_ICLR"/>
    <property type="match status" value="1"/>
</dbReference>
<dbReference type="InterPro" id="IPR050707">
    <property type="entry name" value="HTH_MetabolicPath_Reg"/>
</dbReference>
<dbReference type="InterPro" id="IPR029016">
    <property type="entry name" value="GAF-like_dom_sf"/>
</dbReference>
<dbReference type="PANTHER" id="PTHR30136">
    <property type="entry name" value="HELIX-TURN-HELIX TRANSCRIPTIONAL REGULATOR, ICLR FAMILY"/>
    <property type="match status" value="1"/>
</dbReference>
<evidence type="ECO:0000256" key="3">
    <source>
        <dbReference type="ARBA" id="ARBA00023163"/>
    </source>
</evidence>
<evidence type="ECO:0000256" key="1">
    <source>
        <dbReference type="ARBA" id="ARBA00023015"/>
    </source>
</evidence>
<evidence type="ECO:0000256" key="2">
    <source>
        <dbReference type="ARBA" id="ARBA00023125"/>
    </source>
</evidence>
<dbReference type="InterPro" id="IPR005471">
    <property type="entry name" value="Tscrpt_reg_IclR_N"/>
</dbReference>
<dbReference type="PANTHER" id="PTHR30136:SF24">
    <property type="entry name" value="HTH-TYPE TRANSCRIPTIONAL REPRESSOR ALLR"/>
    <property type="match status" value="1"/>
</dbReference>
<dbReference type="RefSeq" id="WP_182838922.1">
    <property type="nucleotide sequence ID" value="NZ_BAAABQ010000073.1"/>
</dbReference>
<feature type="domain" description="IclR-ED" evidence="5">
    <location>
        <begin position="71"/>
        <end position="250"/>
    </location>
</feature>
<keyword evidence="1" id="KW-0805">Transcription regulation</keyword>
<dbReference type="Proteomes" id="UP000517916">
    <property type="component" value="Unassembled WGS sequence"/>
</dbReference>
<dbReference type="Pfam" id="PF01614">
    <property type="entry name" value="IclR_C"/>
    <property type="match status" value="1"/>
</dbReference>
<comment type="caution">
    <text evidence="6">The sequence shown here is derived from an EMBL/GenBank/DDBJ whole genome shotgun (WGS) entry which is preliminary data.</text>
</comment>
<dbReference type="Pfam" id="PF09339">
    <property type="entry name" value="HTH_IclR"/>
    <property type="match status" value="1"/>
</dbReference>
<dbReference type="InterPro" id="IPR036388">
    <property type="entry name" value="WH-like_DNA-bd_sf"/>
</dbReference>
<gene>
    <name evidence="6" type="ORF">BC739_005725</name>
</gene>
<evidence type="ECO:0000313" key="7">
    <source>
        <dbReference type="Proteomes" id="UP000517916"/>
    </source>
</evidence>
<feature type="domain" description="HTH iclR-type" evidence="4">
    <location>
        <begin position="9"/>
        <end position="70"/>
    </location>
</feature>
<keyword evidence="7" id="KW-1185">Reference proteome</keyword>
<accession>A0ABR6BNM9</accession>
<keyword evidence="2 6" id="KW-0238">DNA-binding</keyword>
<dbReference type="Gene3D" id="3.30.450.40">
    <property type="match status" value="1"/>
</dbReference>
<dbReference type="InterPro" id="IPR014757">
    <property type="entry name" value="Tscrpt_reg_IclR_C"/>
</dbReference>